<feature type="domain" description="DUF218" evidence="1">
    <location>
        <begin position="3"/>
        <end position="74"/>
    </location>
</feature>
<proteinExistence type="predicted"/>
<evidence type="ECO:0000259" key="1">
    <source>
        <dbReference type="Pfam" id="PF02698"/>
    </source>
</evidence>
<reference evidence="2" key="2">
    <citation type="submission" date="2021-04" db="EMBL/GenBank/DDBJ databases">
        <authorList>
            <person name="Gilroy R."/>
        </authorList>
    </citation>
    <scope>NUCLEOTIDE SEQUENCE</scope>
    <source>
        <strain evidence="2">CHK32-1732</strain>
    </source>
</reference>
<dbReference type="InterPro" id="IPR003848">
    <property type="entry name" value="DUF218"/>
</dbReference>
<organism evidence="2 3">
    <name type="scientific">Candidatus Corynebacterium avicola</name>
    <dbReference type="NCBI Taxonomy" id="2838527"/>
    <lineage>
        <taxon>Bacteria</taxon>
        <taxon>Bacillati</taxon>
        <taxon>Actinomycetota</taxon>
        <taxon>Actinomycetes</taxon>
        <taxon>Mycobacteriales</taxon>
        <taxon>Corynebacteriaceae</taxon>
        <taxon>Corynebacterium</taxon>
    </lineage>
</organism>
<sequence>MWEHRLDAATTLLKSHPTNPVIVTGGTSSQCPDTSEAQAMKKALQERGVTNRVILENKAWWNTLQNVEYTAGTISSSAAPPLW</sequence>
<dbReference type="CDD" id="cd06259">
    <property type="entry name" value="YdcF-like"/>
    <property type="match status" value="1"/>
</dbReference>
<dbReference type="Pfam" id="PF02698">
    <property type="entry name" value="DUF218"/>
    <property type="match status" value="1"/>
</dbReference>
<comment type="caution">
    <text evidence="2">The sequence shown here is derived from an EMBL/GenBank/DDBJ whole genome shotgun (WGS) entry which is preliminary data.</text>
</comment>
<evidence type="ECO:0000313" key="2">
    <source>
        <dbReference type="EMBL" id="HIW91560.1"/>
    </source>
</evidence>
<dbReference type="AlphaFoldDB" id="A0A9D1UM79"/>
<evidence type="ECO:0000313" key="3">
    <source>
        <dbReference type="Proteomes" id="UP000824190"/>
    </source>
</evidence>
<accession>A0A9D1UM79</accession>
<dbReference type="Proteomes" id="UP000824190">
    <property type="component" value="Unassembled WGS sequence"/>
</dbReference>
<name>A0A9D1UM79_9CORY</name>
<gene>
    <name evidence="2" type="ORF">H9870_07865</name>
</gene>
<reference evidence="2" key="1">
    <citation type="journal article" date="2021" name="PeerJ">
        <title>Extensive microbial diversity within the chicken gut microbiome revealed by metagenomics and culture.</title>
        <authorList>
            <person name="Gilroy R."/>
            <person name="Ravi A."/>
            <person name="Getino M."/>
            <person name="Pursley I."/>
            <person name="Horton D.L."/>
            <person name="Alikhan N.F."/>
            <person name="Baker D."/>
            <person name="Gharbi K."/>
            <person name="Hall N."/>
            <person name="Watson M."/>
            <person name="Adriaenssens E.M."/>
            <person name="Foster-Nyarko E."/>
            <person name="Jarju S."/>
            <person name="Secka A."/>
            <person name="Antonio M."/>
            <person name="Oren A."/>
            <person name="Chaudhuri R.R."/>
            <person name="La Ragione R."/>
            <person name="Hildebrand F."/>
            <person name="Pallen M.J."/>
        </authorList>
    </citation>
    <scope>NUCLEOTIDE SEQUENCE</scope>
    <source>
        <strain evidence="2">CHK32-1732</strain>
    </source>
</reference>
<dbReference type="EMBL" id="DXGC01000072">
    <property type="protein sequence ID" value="HIW91560.1"/>
    <property type="molecule type" value="Genomic_DNA"/>
</dbReference>
<protein>
    <submittedName>
        <fullName evidence="2">YdcF family protein</fullName>
    </submittedName>
</protein>